<protein>
    <submittedName>
        <fullName evidence="1">Uncharacterized protein</fullName>
    </submittedName>
</protein>
<dbReference type="EMBL" id="JACRUP010000018">
    <property type="protein sequence ID" value="MBC5852730.1"/>
    <property type="molecule type" value="Genomic_DNA"/>
</dbReference>
<evidence type="ECO:0000313" key="2">
    <source>
        <dbReference type="Proteomes" id="UP000615796"/>
    </source>
</evidence>
<dbReference type="RefSeq" id="WP_187026994.1">
    <property type="nucleotide sequence ID" value="NZ_JACRUP010000018.1"/>
</dbReference>
<dbReference type="Proteomes" id="UP000615796">
    <property type="component" value="Unassembled WGS sequence"/>
</dbReference>
<proteinExistence type="predicted"/>
<evidence type="ECO:0000313" key="1">
    <source>
        <dbReference type="EMBL" id="MBC5852730.1"/>
    </source>
</evidence>
<gene>
    <name evidence="1" type="ORF">H8Q88_17650</name>
</gene>
<keyword evidence="2" id="KW-1185">Reference proteome</keyword>
<sequence>MIRIETHEQAKKLTKAIHTYFMKGKPTLNQFRDEFASKFGYKSLRDPFTSEQSVDMTVQDALYKAFIGIVVTPLDDPRITLSVALDYKKDMSDSACLELINSLESEHDIEAPKFKEQTTIEEFKERCEELLTIFGYQDDFYETRHLFKVLFKVSMPAHRIKYERHGNPEREATKELLKSISEDIMLERILEMIKYDEKSDFTPLDAFSSLRNKIEIFSSCYIWTSSPVGHHLHETAREIAGYKS</sequence>
<reference evidence="1" key="1">
    <citation type="submission" date="2020-08" db="EMBL/GenBank/DDBJ databases">
        <title>Genome Sequencing and Pan-Genome Analysis of Migratory bird Vibrio Strains, Inner Mongolia.</title>
        <authorList>
            <person name="Zheng L."/>
        </authorList>
    </citation>
    <scope>NUCLEOTIDE SEQUENCE</scope>
    <source>
        <strain evidence="1">M13F</strain>
    </source>
</reference>
<comment type="caution">
    <text evidence="1">The sequence shown here is derived from an EMBL/GenBank/DDBJ whole genome shotgun (WGS) entry which is preliminary data.</text>
</comment>
<name>A0A9X0RD98_VIBME</name>
<dbReference type="AlphaFoldDB" id="A0A9X0RD98"/>
<organism evidence="1 2">
    <name type="scientific">Vibrio metschnikovii</name>
    <dbReference type="NCBI Taxonomy" id="28172"/>
    <lineage>
        <taxon>Bacteria</taxon>
        <taxon>Pseudomonadati</taxon>
        <taxon>Pseudomonadota</taxon>
        <taxon>Gammaproteobacteria</taxon>
        <taxon>Vibrionales</taxon>
        <taxon>Vibrionaceae</taxon>
        <taxon>Vibrio</taxon>
    </lineage>
</organism>
<accession>A0A9X0RD98</accession>